<evidence type="ECO:0000313" key="1">
    <source>
        <dbReference type="EMBL" id="SEN38284.1"/>
    </source>
</evidence>
<protein>
    <recommendedName>
        <fullName evidence="3">DUF2490 domain-containing protein</fullName>
    </recommendedName>
</protein>
<evidence type="ECO:0008006" key="3">
    <source>
        <dbReference type="Google" id="ProtNLM"/>
    </source>
</evidence>
<dbReference type="STRING" id="1166340.SAMN05192583_2676"/>
<name>A0A1H8G3B8_9SPHN</name>
<proteinExistence type="predicted"/>
<dbReference type="InterPro" id="IPR019619">
    <property type="entry name" value="DUF2490"/>
</dbReference>
<gene>
    <name evidence="1" type="ORF">SAMN05192583_2676</name>
</gene>
<dbReference type="Pfam" id="PF10677">
    <property type="entry name" value="DUF2490"/>
    <property type="match status" value="1"/>
</dbReference>
<dbReference type="AlphaFoldDB" id="A0A1H8G3B8"/>
<keyword evidence="2" id="KW-1185">Reference proteome</keyword>
<organism evidence="1 2">
    <name type="scientific">Sphingomonas gellani</name>
    <dbReference type="NCBI Taxonomy" id="1166340"/>
    <lineage>
        <taxon>Bacteria</taxon>
        <taxon>Pseudomonadati</taxon>
        <taxon>Pseudomonadota</taxon>
        <taxon>Alphaproteobacteria</taxon>
        <taxon>Sphingomonadales</taxon>
        <taxon>Sphingomonadaceae</taxon>
        <taxon>Sphingomonas</taxon>
    </lineage>
</organism>
<reference evidence="2" key="1">
    <citation type="submission" date="2016-10" db="EMBL/GenBank/DDBJ databases">
        <authorList>
            <person name="Varghese N."/>
            <person name="Submissions S."/>
        </authorList>
    </citation>
    <scope>NUCLEOTIDE SEQUENCE [LARGE SCALE GENOMIC DNA]</scope>
    <source>
        <strain evidence="2">S6-262</strain>
    </source>
</reference>
<dbReference type="EMBL" id="FOCF01000006">
    <property type="protein sequence ID" value="SEN38284.1"/>
    <property type="molecule type" value="Genomic_DNA"/>
</dbReference>
<sequence>MVAGAADPVKPAPFRGNAESDIAAPAMLPAARSLSALALTAALFLLCATPARAQQQDEQLWLQVNTIVPLATDARVTLEQIARFSDRQDGLYQTEFGGLLEYRVAKGVQLGFGYRDVGAHNGNTADGEDRLRQQVVATFGAFTTRLRVDERFSRGASDTAFRIRPLIRYNHRLNPHGLALFVSHESFILPNSTSWGQRRGYERMRNVVGLMLPVAPTVSADVGYLNQYRPARGGARGQMDHALSLQLTINLAAHPVAPTHD</sequence>
<accession>A0A1H8G3B8</accession>
<evidence type="ECO:0000313" key="2">
    <source>
        <dbReference type="Proteomes" id="UP000199206"/>
    </source>
</evidence>
<dbReference type="Proteomes" id="UP000199206">
    <property type="component" value="Unassembled WGS sequence"/>
</dbReference>